<comment type="caution">
    <text evidence="1">The sequence shown here is derived from an EMBL/GenBank/DDBJ whole genome shotgun (WGS) entry which is preliminary data.</text>
</comment>
<accession>A0A9K3IM90</accession>
<reference evidence="1" key="2">
    <citation type="submission" date="2020-06" db="EMBL/GenBank/DDBJ databases">
        <title>Helianthus annuus Genome sequencing and assembly Release 2.</title>
        <authorList>
            <person name="Gouzy J."/>
            <person name="Langlade N."/>
            <person name="Munos S."/>
        </authorList>
    </citation>
    <scope>NUCLEOTIDE SEQUENCE</scope>
    <source>
        <tissue evidence="1">Leaves</tissue>
    </source>
</reference>
<name>A0A9K3IM90_HELAN</name>
<dbReference type="Gramene" id="mRNA:HanXRQr2_Chr07g0299451">
    <property type="protein sequence ID" value="mRNA:HanXRQr2_Chr07g0299451"/>
    <property type="gene ID" value="HanXRQr2_Chr07g0299451"/>
</dbReference>
<organism evidence="1 2">
    <name type="scientific">Helianthus annuus</name>
    <name type="common">Common sunflower</name>
    <dbReference type="NCBI Taxonomy" id="4232"/>
    <lineage>
        <taxon>Eukaryota</taxon>
        <taxon>Viridiplantae</taxon>
        <taxon>Streptophyta</taxon>
        <taxon>Embryophyta</taxon>
        <taxon>Tracheophyta</taxon>
        <taxon>Spermatophyta</taxon>
        <taxon>Magnoliopsida</taxon>
        <taxon>eudicotyledons</taxon>
        <taxon>Gunneridae</taxon>
        <taxon>Pentapetalae</taxon>
        <taxon>asterids</taxon>
        <taxon>campanulids</taxon>
        <taxon>Asterales</taxon>
        <taxon>Asteraceae</taxon>
        <taxon>Asteroideae</taxon>
        <taxon>Heliantheae alliance</taxon>
        <taxon>Heliantheae</taxon>
        <taxon>Helianthus</taxon>
    </lineage>
</organism>
<evidence type="ECO:0000313" key="2">
    <source>
        <dbReference type="Proteomes" id="UP000215914"/>
    </source>
</evidence>
<protein>
    <submittedName>
        <fullName evidence="1">Uncharacterized protein</fullName>
    </submittedName>
</protein>
<evidence type="ECO:0000313" key="1">
    <source>
        <dbReference type="EMBL" id="KAF5798989.1"/>
    </source>
</evidence>
<sequence length="127" mass="13853">MRSRICAILSMVSCTMSGPTNCLSPVSDQQSGDLHLRPYKASNGATPILVCLLVLSFSRIGRKCADFVKRSTITQIVSWPLGVLGNFVIKSIEICSHFHLGISGCCRSPEGFWYSALTLAHVKHLLT</sequence>
<proteinExistence type="predicted"/>
<dbReference type="EMBL" id="MNCJ02000322">
    <property type="protein sequence ID" value="KAF5798989.1"/>
    <property type="molecule type" value="Genomic_DNA"/>
</dbReference>
<dbReference type="AlphaFoldDB" id="A0A9K3IM90"/>
<keyword evidence="2" id="KW-1185">Reference proteome</keyword>
<reference evidence="1" key="1">
    <citation type="journal article" date="2017" name="Nature">
        <title>The sunflower genome provides insights into oil metabolism, flowering and Asterid evolution.</title>
        <authorList>
            <person name="Badouin H."/>
            <person name="Gouzy J."/>
            <person name="Grassa C.J."/>
            <person name="Murat F."/>
            <person name="Staton S.E."/>
            <person name="Cottret L."/>
            <person name="Lelandais-Briere C."/>
            <person name="Owens G.L."/>
            <person name="Carrere S."/>
            <person name="Mayjonade B."/>
            <person name="Legrand L."/>
            <person name="Gill N."/>
            <person name="Kane N.C."/>
            <person name="Bowers J.E."/>
            <person name="Hubner S."/>
            <person name="Bellec A."/>
            <person name="Berard A."/>
            <person name="Berges H."/>
            <person name="Blanchet N."/>
            <person name="Boniface M.C."/>
            <person name="Brunel D."/>
            <person name="Catrice O."/>
            <person name="Chaidir N."/>
            <person name="Claudel C."/>
            <person name="Donnadieu C."/>
            <person name="Faraut T."/>
            <person name="Fievet G."/>
            <person name="Helmstetter N."/>
            <person name="King M."/>
            <person name="Knapp S.J."/>
            <person name="Lai Z."/>
            <person name="Le Paslier M.C."/>
            <person name="Lippi Y."/>
            <person name="Lorenzon L."/>
            <person name="Mandel J.R."/>
            <person name="Marage G."/>
            <person name="Marchand G."/>
            <person name="Marquand E."/>
            <person name="Bret-Mestries E."/>
            <person name="Morien E."/>
            <person name="Nambeesan S."/>
            <person name="Nguyen T."/>
            <person name="Pegot-Espagnet P."/>
            <person name="Pouilly N."/>
            <person name="Raftis F."/>
            <person name="Sallet E."/>
            <person name="Schiex T."/>
            <person name="Thomas J."/>
            <person name="Vandecasteele C."/>
            <person name="Vares D."/>
            <person name="Vear F."/>
            <person name="Vautrin S."/>
            <person name="Crespi M."/>
            <person name="Mangin B."/>
            <person name="Burke J.M."/>
            <person name="Salse J."/>
            <person name="Munos S."/>
            <person name="Vincourt P."/>
            <person name="Rieseberg L.H."/>
            <person name="Langlade N.B."/>
        </authorList>
    </citation>
    <scope>NUCLEOTIDE SEQUENCE</scope>
    <source>
        <tissue evidence="1">Leaves</tissue>
    </source>
</reference>
<dbReference type="Proteomes" id="UP000215914">
    <property type="component" value="Unassembled WGS sequence"/>
</dbReference>
<gene>
    <name evidence="1" type="ORF">HanXRQr2_Chr07g0299451</name>
</gene>